<comment type="similarity">
    <text evidence="2">Belongs to the PAF1 family.</text>
</comment>
<dbReference type="GO" id="GO:0000993">
    <property type="term" value="F:RNA polymerase II complex binding"/>
    <property type="evidence" value="ECO:0007669"/>
    <property type="project" value="TreeGrafter"/>
</dbReference>
<name>A0A139AQ95_GONPJ</name>
<dbReference type="Proteomes" id="UP000070544">
    <property type="component" value="Unassembled WGS sequence"/>
</dbReference>
<comment type="subcellular location">
    <subcellularLocation>
        <location evidence="1">Nucleus</location>
    </subcellularLocation>
</comment>
<sequence>MQVPGAPAGAAVKPASGAGSVPAPSSVPNSAGQSRDRRSGSAHSLKKPGHPQELKQPPPGHNFAFRTKYKNNPPPLPFEPKLLKYPFDRDRLHRYIPSDLADNDQLEVWPQDHELGVPLNLFTLGVFERELKKAGTGLAFPRPRRPEELDPKDAALVGSLDQINALATSASVAVGGVIQPKPVGAAVVRPGNVSWLRKTQYISSDANKHLGYKAPQVEHGSAPSPALEDIPESELLSRLQTTVERSFDSVKNTDLSRLRHPTKPELRAVEAYPLVPDFENWAGYFVSCVYQDGDPLGAARMKSDMDDVRRETALLRPTGEAGSITQALYLPNDATAERLLQKRKRAEDGDDAMEEDAEPSEFAFVREYDYERLESQSHVRRLLVALRPQEGAAVYNVVKAHMLLKKARAKVREYYADGDDIRPAGYKLRRRNYTAEERESRRRKLEEIMEPEEAAEMVAEED</sequence>
<feature type="compositionally biased region" description="Acidic residues" evidence="4">
    <location>
        <begin position="448"/>
        <end position="462"/>
    </location>
</feature>
<dbReference type="OMA" id="LVCRIKY"/>
<dbReference type="OrthoDB" id="10260285at2759"/>
<dbReference type="PANTHER" id="PTHR23188">
    <property type="entry name" value="RNA POLYMERASE II-ASSOCIATED FACTOR 1 HOMOLOG"/>
    <property type="match status" value="1"/>
</dbReference>
<dbReference type="EMBL" id="KQ965741">
    <property type="protein sequence ID" value="KXS18655.1"/>
    <property type="molecule type" value="Genomic_DNA"/>
</dbReference>
<dbReference type="GO" id="GO:0016593">
    <property type="term" value="C:Cdc73/Paf1 complex"/>
    <property type="evidence" value="ECO:0007669"/>
    <property type="project" value="InterPro"/>
</dbReference>
<evidence type="ECO:0008006" key="7">
    <source>
        <dbReference type="Google" id="ProtNLM"/>
    </source>
</evidence>
<dbReference type="PANTHER" id="PTHR23188:SF12">
    <property type="entry name" value="RNA POLYMERASE II-ASSOCIATED FACTOR 1 HOMOLOG"/>
    <property type="match status" value="1"/>
</dbReference>
<keyword evidence="6" id="KW-1185">Reference proteome</keyword>
<accession>A0A139AQ95</accession>
<dbReference type="GO" id="GO:0003682">
    <property type="term" value="F:chromatin binding"/>
    <property type="evidence" value="ECO:0007669"/>
    <property type="project" value="TreeGrafter"/>
</dbReference>
<evidence type="ECO:0000256" key="1">
    <source>
        <dbReference type="ARBA" id="ARBA00004123"/>
    </source>
</evidence>
<evidence type="ECO:0000313" key="5">
    <source>
        <dbReference type="EMBL" id="KXS18655.1"/>
    </source>
</evidence>
<gene>
    <name evidence="5" type="ORF">M427DRAFT_29557</name>
</gene>
<proteinExistence type="inferred from homology"/>
<feature type="region of interest" description="Disordered" evidence="4">
    <location>
        <begin position="439"/>
        <end position="462"/>
    </location>
</feature>
<dbReference type="AlphaFoldDB" id="A0A139AQ95"/>
<evidence type="ECO:0000256" key="4">
    <source>
        <dbReference type="SAM" id="MobiDB-lite"/>
    </source>
</evidence>
<reference evidence="5 6" key="1">
    <citation type="journal article" date="2015" name="Genome Biol. Evol.">
        <title>Phylogenomic analyses indicate that early fungi evolved digesting cell walls of algal ancestors of land plants.</title>
        <authorList>
            <person name="Chang Y."/>
            <person name="Wang S."/>
            <person name="Sekimoto S."/>
            <person name="Aerts A.L."/>
            <person name="Choi C."/>
            <person name="Clum A."/>
            <person name="LaButti K.M."/>
            <person name="Lindquist E.A."/>
            <person name="Yee Ngan C."/>
            <person name="Ohm R.A."/>
            <person name="Salamov A.A."/>
            <person name="Grigoriev I.V."/>
            <person name="Spatafora J.W."/>
            <person name="Berbee M.L."/>
        </authorList>
    </citation>
    <scope>NUCLEOTIDE SEQUENCE [LARGE SCALE GENOMIC DNA]</scope>
    <source>
        <strain evidence="5 6">JEL478</strain>
    </source>
</reference>
<dbReference type="STRING" id="1344416.A0A139AQ95"/>
<evidence type="ECO:0000256" key="2">
    <source>
        <dbReference type="ARBA" id="ARBA00007560"/>
    </source>
</evidence>
<dbReference type="InterPro" id="IPR007133">
    <property type="entry name" value="RNA_pol_II-assoc_Paf1"/>
</dbReference>
<feature type="region of interest" description="Disordered" evidence="4">
    <location>
        <begin position="1"/>
        <end position="81"/>
    </location>
</feature>
<feature type="compositionally biased region" description="Low complexity" evidence="4">
    <location>
        <begin position="1"/>
        <end position="32"/>
    </location>
</feature>
<dbReference type="GO" id="GO:0006368">
    <property type="term" value="P:transcription elongation by RNA polymerase II"/>
    <property type="evidence" value="ECO:0007669"/>
    <property type="project" value="InterPro"/>
</dbReference>
<dbReference type="Pfam" id="PF03985">
    <property type="entry name" value="Paf1"/>
    <property type="match status" value="1"/>
</dbReference>
<protein>
    <recommendedName>
        <fullName evidence="7">Paf1-domain-containing protein</fullName>
    </recommendedName>
</protein>
<evidence type="ECO:0000256" key="3">
    <source>
        <dbReference type="ARBA" id="ARBA00023242"/>
    </source>
</evidence>
<organism evidence="5 6">
    <name type="scientific">Gonapodya prolifera (strain JEL478)</name>
    <name type="common">Monoblepharis prolifera</name>
    <dbReference type="NCBI Taxonomy" id="1344416"/>
    <lineage>
        <taxon>Eukaryota</taxon>
        <taxon>Fungi</taxon>
        <taxon>Fungi incertae sedis</taxon>
        <taxon>Chytridiomycota</taxon>
        <taxon>Chytridiomycota incertae sedis</taxon>
        <taxon>Monoblepharidomycetes</taxon>
        <taxon>Monoblepharidales</taxon>
        <taxon>Gonapodyaceae</taxon>
        <taxon>Gonapodya</taxon>
    </lineage>
</organism>
<evidence type="ECO:0000313" key="6">
    <source>
        <dbReference type="Proteomes" id="UP000070544"/>
    </source>
</evidence>
<keyword evidence="3" id="KW-0539">Nucleus</keyword>